<dbReference type="Proteomes" id="UP000326757">
    <property type="component" value="Unassembled WGS sequence"/>
</dbReference>
<feature type="compositionally biased region" description="Low complexity" evidence="1">
    <location>
        <begin position="311"/>
        <end position="323"/>
    </location>
</feature>
<dbReference type="EMBL" id="VIGI01000001">
    <property type="protein sequence ID" value="KAB8304234.1"/>
    <property type="molecule type" value="Genomic_DNA"/>
</dbReference>
<feature type="region of interest" description="Disordered" evidence="1">
    <location>
        <begin position="890"/>
        <end position="918"/>
    </location>
</feature>
<name>A0A5N6KKD4_MONLA</name>
<evidence type="ECO:0000313" key="3">
    <source>
        <dbReference type="Proteomes" id="UP000326757"/>
    </source>
</evidence>
<feature type="compositionally biased region" description="Polar residues" evidence="1">
    <location>
        <begin position="478"/>
        <end position="498"/>
    </location>
</feature>
<keyword evidence="3" id="KW-1185">Reference proteome</keyword>
<feature type="region of interest" description="Disordered" evidence="1">
    <location>
        <begin position="171"/>
        <end position="202"/>
    </location>
</feature>
<feature type="region of interest" description="Disordered" evidence="1">
    <location>
        <begin position="464"/>
        <end position="498"/>
    </location>
</feature>
<dbReference type="AlphaFoldDB" id="A0A5N6KKD4"/>
<organism evidence="2 3">
    <name type="scientific">Monilinia laxa</name>
    <name type="common">Brown rot fungus</name>
    <name type="synonym">Sclerotinia laxa</name>
    <dbReference type="NCBI Taxonomy" id="61186"/>
    <lineage>
        <taxon>Eukaryota</taxon>
        <taxon>Fungi</taxon>
        <taxon>Dikarya</taxon>
        <taxon>Ascomycota</taxon>
        <taxon>Pezizomycotina</taxon>
        <taxon>Leotiomycetes</taxon>
        <taxon>Helotiales</taxon>
        <taxon>Sclerotiniaceae</taxon>
        <taxon>Monilinia</taxon>
    </lineage>
</organism>
<feature type="compositionally biased region" description="Low complexity" evidence="1">
    <location>
        <begin position="53"/>
        <end position="75"/>
    </location>
</feature>
<protein>
    <submittedName>
        <fullName evidence="2">Uncharacterized protein</fullName>
    </submittedName>
</protein>
<dbReference type="OrthoDB" id="3564670at2759"/>
<evidence type="ECO:0000256" key="1">
    <source>
        <dbReference type="SAM" id="MobiDB-lite"/>
    </source>
</evidence>
<reference evidence="2 3" key="1">
    <citation type="submission" date="2019-06" db="EMBL/GenBank/DDBJ databases">
        <title>Genome Sequence of the Brown Rot Fungal Pathogen Monilinia laxa.</title>
        <authorList>
            <person name="De Miccolis Angelini R.M."/>
            <person name="Landi L."/>
            <person name="Abate D."/>
            <person name="Pollastro S."/>
            <person name="Romanazzi G."/>
            <person name="Faretra F."/>
        </authorList>
    </citation>
    <scope>NUCLEOTIDE SEQUENCE [LARGE SCALE GENOMIC DNA]</scope>
    <source>
        <strain evidence="2 3">Mlax316</strain>
    </source>
</reference>
<feature type="region of interest" description="Disordered" evidence="1">
    <location>
        <begin position="306"/>
        <end position="334"/>
    </location>
</feature>
<feature type="region of interest" description="Disordered" evidence="1">
    <location>
        <begin position="217"/>
        <end position="257"/>
    </location>
</feature>
<gene>
    <name evidence="2" type="ORF">EYC80_003652</name>
</gene>
<accession>A0A5N6KKD4</accession>
<evidence type="ECO:0000313" key="2">
    <source>
        <dbReference type="EMBL" id="KAB8304234.1"/>
    </source>
</evidence>
<feature type="compositionally biased region" description="Acidic residues" evidence="1">
    <location>
        <begin position="100"/>
        <end position="110"/>
    </location>
</feature>
<sequence length="983" mass="108616">MNSFLLAGLKRKSPAGFADDNEDLPSTLKDLTGDFRRKFHLPPHIRHRPNLYKLSSSFPSKPSSSSPALLPPLSFTAEDNHEERPSKKAKFGLACHIESEDSEDDADDESTGSASSDTPSSKRRAVTPPSPQSVASAPTRRDWDFTLTAREAGYIYNCRKSMIDLTSRFAQTSNPEDTDDSESDFESTPNHTPSPAKTGKRQAPFFVPLAQWRYHHQIDLKSPTTPPSTGTKRKMEQSYAAWRQEQPDAPPHPSFSQLPLRTVVPQVEQIGQLEEMETSPVQNYQQQQQLEQRTQEEFHRAPSYSPIILPSSFSQDQQASASAEKTEPFPTNLPSPSVPIRLEPHSAILDHLTARYNAEGPHPQITHVNHATVDQVCASETLGKHLTDRMPSLRAASQRLQAVIGIRNDLPFDLLMGTGQNDAENLVLGPDGGLVDLGLRNTGLSHDKTDDVNGNESWLRAHNAAGKRDGVTSGDAARSNQPNTDLDANAHGNTNINTQDSATTAHFLQNIHTTLDARQSSTYNHQKSATQQREAREVPVQTKPFFPASVNPHTGQGLREYLLTRALITGSTKRECRSISFHDFTPNLRSGEFRNELLEHFGVDGISKVDRIEVVELSLPDTNGTLHPWLSIFIQRPLVTLNPPISACPSTSTPPNFPKPTPTTWLCLAVPIANITSYPVQADTSLPSALLEETLIKNKHGLPTFKVAKRQDYDFSFQGIPIFEFSTRKLFAATSLPSGNEAENENDNNAPIADFLSVDGLKPYDAEDPYQEFPVEVTQNPSLLHSICRKYAQSSGLSGEALQNYGEVIEDVRGVDISEELSPNDGIWWNCFYRGMTRDRIRWEKIRRSMGRGRCRVVMRWQDVPEELKTKDSRLSPRNCEVERIMEEMTRESMQGKKKNTRKSGVMSAGSASGQDVGLGVMHAGGGTRAYSMRSALGEGSRDSLRARAMGNRMGVSGGGVDGGFGTQSLGEAMQGMISEFRG</sequence>
<comment type="caution">
    <text evidence="2">The sequence shown here is derived from an EMBL/GenBank/DDBJ whole genome shotgun (WGS) entry which is preliminary data.</text>
</comment>
<feature type="compositionally biased region" description="Acidic residues" evidence="1">
    <location>
        <begin position="176"/>
        <end position="185"/>
    </location>
</feature>
<proteinExistence type="predicted"/>
<feature type="region of interest" description="Disordered" evidence="1">
    <location>
        <begin position="50"/>
        <end position="138"/>
    </location>
</feature>